<dbReference type="EMBL" id="JBJUIK010000004">
    <property type="protein sequence ID" value="KAL3530344.1"/>
    <property type="molecule type" value="Genomic_DNA"/>
</dbReference>
<organism evidence="1 2">
    <name type="scientific">Cinchona calisaya</name>
    <dbReference type="NCBI Taxonomy" id="153742"/>
    <lineage>
        <taxon>Eukaryota</taxon>
        <taxon>Viridiplantae</taxon>
        <taxon>Streptophyta</taxon>
        <taxon>Embryophyta</taxon>
        <taxon>Tracheophyta</taxon>
        <taxon>Spermatophyta</taxon>
        <taxon>Magnoliopsida</taxon>
        <taxon>eudicotyledons</taxon>
        <taxon>Gunneridae</taxon>
        <taxon>Pentapetalae</taxon>
        <taxon>asterids</taxon>
        <taxon>lamiids</taxon>
        <taxon>Gentianales</taxon>
        <taxon>Rubiaceae</taxon>
        <taxon>Cinchonoideae</taxon>
        <taxon>Cinchoneae</taxon>
        <taxon>Cinchona</taxon>
    </lineage>
</organism>
<accession>A0ABD3AGR5</accession>
<name>A0ABD3AGR5_9GENT</name>
<protein>
    <submittedName>
        <fullName evidence="1">Uncharacterized protein</fullName>
    </submittedName>
</protein>
<dbReference type="Proteomes" id="UP001630127">
    <property type="component" value="Unassembled WGS sequence"/>
</dbReference>
<reference evidence="1 2" key="1">
    <citation type="submission" date="2024-11" db="EMBL/GenBank/DDBJ databases">
        <title>A near-complete genome assembly of Cinchona calisaya.</title>
        <authorList>
            <person name="Lian D.C."/>
            <person name="Zhao X.W."/>
            <person name="Wei L."/>
        </authorList>
    </citation>
    <scope>NUCLEOTIDE SEQUENCE [LARGE SCALE GENOMIC DNA]</scope>
    <source>
        <tissue evidence="1">Nenye</tissue>
    </source>
</reference>
<comment type="caution">
    <text evidence="1">The sequence shown here is derived from an EMBL/GenBank/DDBJ whole genome shotgun (WGS) entry which is preliminary data.</text>
</comment>
<sequence length="95" mass="10125">MKRKDKAAVVHEVVAETPVTPRPIINDTVCPGLVDDSAVIGSKIQHFAAAAMGKNKTAAARAEKLDPATERAATSATKIIETSDVTATISWRKRQ</sequence>
<gene>
    <name evidence="1" type="ORF">ACH5RR_009666</name>
</gene>
<dbReference type="AlphaFoldDB" id="A0ABD3AGR5"/>
<keyword evidence="2" id="KW-1185">Reference proteome</keyword>
<evidence type="ECO:0000313" key="2">
    <source>
        <dbReference type="Proteomes" id="UP001630127"/>
    </source>
</evidence>
<evidence type="ECO:0000313" key="1">
    <source>
        <dbReference type="EMBL" id="KAL3530344.1"/>
    </source>
</evidence>
<proteinExistence type="predicted"/>